<feature type="chain" id="PRO_5016422630" description="TonB C-terminal domain-containing protein" evidence="5">
    <location>
        <begin position="16"/>
        <end position="115"/>
    </location>
</feature>
<dbReference type="AlphaFoldDB" id="A0A328AW20"/>
<evidence type="ECO:0008006" key="8">
    <source>
        <dbReference type="Google" id="ProtNLM"/>
    </source>
</evidence>
<feature type="signal peptide" evidence="5">
    <location>
        <begin position="1"/>
        <end position="15"/>
    </location>
</feature>
<keyword evidence="4" id="KW-0472">Membrane</keyword>
<comment type="subcellular location">
    <subcellularLocation>
        <location evidence="1">Membrane</location>
        <topology evidence="1">Single-pass membrane protein</topology>
    </subcellularLocation>
</comment>
<keyword evidence="5" id="KW-0732">Signal</keyword>
<accession>A0A328AW20</accession>
<evidence type="ECO:0000256" key="2">
    <source>
        <dbReference type="ARBA" id="ARBA00022692"/>
    </source>
</evidence>
<organism evidence="6 7">
    <name type="scientific">Phenylobacterium hankyongense</name>
    <dbReference type="NCBI Taxonomy" id="1813876"/>
    <lineage>
        <taxon>Bacteria</taxon>
        <taxon>Pseudomonadati</taxon>
        <taxon>Pseudomonadota</taxon>
        <taxon>Alphaproteobacteria</taxon>
        <taxon>Caulobacterales</taxon>
        <taxon>Caulobacteraceae</taxon>
        <taxon>Phenylobacterium</taxon>
    </lineage>
</organism>
<dbReference type="InterPro" id="IPR006260">
    <property type="entry name" value="TonB/TolA_C"/>
</dbReference>
<dbReference type="EMBL" id="QFYP01000001">
    <property type="protein sequence ID" value="RAK59183.1"/>
    <property type="molecule type" value="Genomic_DNA"/>
</dbReference>
<keyword evidence="7" id="KW-1185">Reference proteome</keyword>
<proteinExistence type="predicted"/>
<sequence>MLSAAGLLLASAAQAAAPPRDVQQFLDSAHRTAVVRLEKAGVALAGRPLAVRATVDGAGRLYGLHVVRSSGSLDTDAQATAALRRMAVESPPYDLAGRDVTLTFGDAPIVQAKAP</sequence>
<dbReference type="SUPFAM" id="SSF74653">
    <property type="entry name" value="TolA/TonB C-terminal domain"/>
    <property type="match status" value="1"/>
</dbReference>
<evidence type="ECO:0000313" key="6">
    <source>
        <dbReference type="EMBL" id="RAK59183.1"/>
    </source>
</evidence>
<dbReference type="NCBIfam" id="TIGR01352">
    <property type="entry name" value="tonB_Cterm"/>
    <property type="match status" value="1"/>
</dbReference>
<evidence type="ECO:0000256" key="4">
    <source>
        <dbReference type="ARBA" id="ARBA00023136"/>
    </source>
</evidence>
<reference evidence="7" key="1">
    <citation type="submission" date="2018-05" db="EMBL/GenBank/DDBJ databases">
        <authorList>
            <person name="Li X."/>
        </authorList>
    </citation>
    <scope>NUCLEOTIDE SEQUENCE [LARGE SCALE GENOMIC DNA]</scope>
    <source>
        <strain evidence="7">HKS-05</strain>
    </source>
</reference>
<evidence type="ECO:0000256" key="3">
    <source>
        <dbReference type="ARBA" id="ARBA00022989"/>
    </source>
</evidence>
<dbReference type="Gene3D" id="3.30.1150.10">
    <property type="match status" value="1"/>
</dbReference>
<name>A0A328AW20_9CAUL</name>
<dbReference type="GO" id="GO:0016020">
    <property type="term" value="C:membrane"/>
    <property type="evidence" value="ECO:0007669"/>
    <property type="project" value="UniProtKB-SubCell"/>
</dbReference>
<dbReference type="Proteomes" id="UP000249842">
    <property type="component" value="Unassembled WGS sequence"/>
</dbReference>
<evidence type="ECO:0000256" key="1">
    <source>
        <dbReference type="ARBA" id="ARBA00004167"/>
    </source>
</evidence>
<evidence type="ECO:0000313" key="7">
    <source>
        <dbReference type="Proteomes" id="UP000249842"/>
    </source>
</evidence>
<keyword evidence="3" id="KW-1133">Transmembrane helix</keyword>
<comment type="caution">
    <text evidence="6">The sequence shown here is derived from an EMBL/GenBank/DDBJ whole genome shotgun (WGS) entry which is preliminary data.</text>
</comment>
<gene>
    <name evidence="6" type="ORF">DJ021_04895</name>
</gene>
<evidence type="ECO:0000256" key="5">
    <source>
        <dbReference type="SAM" id="SignalP"/>
    </source>
</evidence>
<protein>
    <recommendedName>
        <fullName evidence="8">TonB C-terminal domain-containing protein</fullName>
    </recommendedName>
</protein>
<keyword evidence="2" id="KW-0812">Transmembrane</keyword>